<dbReference type="SUPFAM" id="SSF46689">
    <property type="entry name" value="Homeodomain-like"/>
    <property type="match status" value="1"/>
</dbReference>
<evidence type="ECO:0000313" key="5">
    <source>
        <dbReference type="EMBL" id="MCE4538858.1"/>
    </source>
</evidence>
<protein>
    <submittedName>
        <fullName evidence="5">TetR/AcrR family transcriptional regulator</fullName>
    </submittedName>
</protein>
<dbReference type="RefSeq" id="WP_233393377.1">
    <property type="nucleotide sequence ID" value="NZ_JAJTWT010000006.1"/>
</dbReference>
<keyword evidence="6" id="KW-1185">Reference proteome</keyword>
<gene>
    <name evidence="5" type="ORF">LXT12_16515</name>
</gene>
<proteinExistence type="predicted"/>
<evidence type="ECO:0000256" key="3">
    <source>
        <dbReference type="SAM" id="MobiDB-lite"/>
    </source>
</evidence>
<dbReference type="PROSITE" id="PS50977">
    <property type="entry name" value="HTH_TETR_2"/>
    <property type="match status" value="1"/>
</dbReference>
<feature type="DNA-binding region" description="H-T-H motif" evidence="2">
    <location>
        <begin position="54"/>
        <end position="73"/>
    </location>
</feature>
<organism evidence="5 6">
    <name type="scientific">Pelomonas caseinilytica</name>
    <dbReference type="NCBI Taxonomy" id="2906763"/>
    <lineage>
        <taxon>Bacteria</taxon>
        <taxon>Pseudomonadati</taxon>
        <taxon>Pseudomonadota</taxon>
        <taxon>Betaproteobacteria</taxon>
        <taxon>Burkholderiales</taxon>
        <taxon>Sphaerotilaceae</taxon>
        <taxon>Roseateles</taxon>
    </lineage>
</organism>
<feature type="compositionally biased region" description="Basic and acidic residues" evidence="3">
    <location>
        <begin position="20"/>
        <end position="30"/>
    </location>
</feature>
<reference evidence="5 6" key="1">
    <citation type="submission" date="2021-12" db="EMBL/GenBank/DDBJ databases">
        <title>Genome seq of p7.</title>
        <authorList>
            <person name="Seo T."/>
        </authorList>
    </citation>
    <scope>NUCLEOTIDE SEQUENCE [LARGE SCALE GENOMIC DNA]</scope>
    <source>
        <strain evidence="5 6">P7</strain>
    </source>
</reference>
<feature type="domain" description="HTH tetR-type" evidence="4">
    <location>
        <begin position="32"/>
        <end position="91"/>
    </location>
</feature>
<dbReference type="Proteomes" id="UP001201463">
    <property type="component" value="Unassembled WGS sequence"/>
</dbReference>
<keyword evidence="1 2" id="KW-0238">DNA-binding</keyword>
<dbReference type="Gene3D" id="1.10.357.10">
    <property type="entry name" value="Tetracycline Repressor, domain 2"/>
    <property type="match status" value="1"/>
</dbReference>
<dbReference type="InterPro" id="IPR009057">
    <property type="entry name" value="Homeodomain-like_sf"/>
</dbReference>
<feature type="region of interest" description="Disordered" evidence="3">
    <location>
        <begin position="1"/>
        <end position="30"/>
    </location>
</feature>
<evidence type="ECO:0000259" key="4">
    <source>
        <dbReference type="PROSITE" id="PS50977"/>
    </source>
</evidence>
<dbReference type="InterPro" id="IPR001647">
    <property type="entry name" value="HTH_TetR"/>
</dbReference>
<evidence type="ECO:0000256" key="2">
    <source>
        <dbReference type="PROSITE-ProRule" id="PRU00335"/>
    </source>
</evidence>
<accession>A0ABS8XJU8</accession>
<name>A0ABS8XJU8_9BURK</name>
<evidence type="ECO:0000313" key="6">
    <source>
        <dbReference type="Proteomes" id="UP001201463"/>
    </source>
</evidence>
<evidence type="ECO:0000256" key="1">
    <source>
        <dbReference type="ARBA" id="ARBA00023125"/>
    </source>
</evidence>
<comment type="caution">
    <text evidence="5">The sequence shown here is derived from an EMBL/GenBank/DDBJ whole genome shotgun (WGS) entry which is preliminary data.</text>
</comment>
<sequence>MKTVRAKTRDTATPTQAGRPDAKTDGRAERSLTTRRRIVEALTALIHEGDLTPTAEAVARRAQVGLRTVFRHFEDMDTLYREIRIDLDALLQPLLQARLDGQTWQERVLQSIGHRAGIFERLAALHVGAQVHRHESAFLSQDLMESARLQRDFLQRLLPAEVAANTPLLDALDLALSIEAWIRLRREQGLSEHQASRVVHLTVEALLASVPG</sequence>
<dbReference type="EMBL" id="JAJTWT010000006">
    <property type="protein sequence ID" value="MCE4538858.1"/>
    <property type="molecule type" value="Genomic_DNA"/>
</dbReference>